<keyword evidence="2" id="KW-1185">Reference proteome</keyword>
<dbReference type="EMBL" id="JYDI01000161">
    <property type="protein sequence ID" value="KRY49978.1"/>
    <property type="molecule type" value="Genomic_DNA"/>
</dbReference>
<accession>A0A0V1CKX8</accession>
<evidence type="ECO:0000313" key="2">
    <source>
        <dbReference type="Proteomes" id="UP000054653"/>
    </source>
</evidence>
<proteinExistence type="predicted"/>
<evidence type="ECO:0000313" key="1">
    <source>
        <dbReference type="EMBL" id="KRY49978.1"/>
    </source>
</evidence>
<comment type="caution">
    <text evidence="1">The sequence shown here is derived from an EMBL/GenBank/DDBJ whole genome shotgun (WGS) entry which is preliminary data.</text>
</comment>
<dbReference type="Proteomes" id="UP000054653">
    <property type="component" value="Unassembled WGS sequence"/>
</dbReference>
<protein>
    <submittedName>
        <fullName evidence="1">Uncharacterized protein</fullName>
    </submittedName>
</protein>
<dbReference type="AlphaFoldDB" id="A0A0V1CKX8"/>
<name>A0A0V1CKX8_TRIBR</name>
<gene>
    <name evidence="1" type="ORF">T03_17018</name>
</gene>
<feature type="non-terminal residue" evidence="1">
    <location>
        <position position="197"/>
    </location>
</feature>
<sequence>MLPFVMLAYNSSVYESTWVTPAIAICGYRWTCRLGTCRCKKPKGCGIHLENLRAHRPCARAREGQYGNAAAMAECRYDRHANESFFRQNDCVWLAVPRRRKLYRSWERPYMIIGTTAETQPETDLSEVAPPGSSNITRLRRNVHHIVQLNHQTTWRCTNVFQGHQTAGTYLVLHTETESVLIVNNTLDRISDQDSVF</sequence>
<organism evidence="1 2">
    <name type="scientific">Trichinella britovi</name>
    <name type="common">Parasitic roundworm</name>
    <dbReference type="NCBI Taxonomy" id="45882"/>
    <lineage>
        <taxon>Eukaryota</taxon>
        <taxon>Metazoa</taxon>
        <taxon>Ecdysozoa</taxon>
        <taxon>Nematoda</taxon>
        <taxon>Enoplea</taxon>
        <taxon>Dorylaimia</taxon>
        <taxon>Trichinellida</taxon>
        <taxon>Trichinellidae</taxon>
        <taxon>Trichinella</taxon>
    </lineage>
</organism>
<reference evidence="1 2" key="1">
    <citation type="submission" date="2015-01" db="EMBL/GenBank/DDBJ databases">
        <title>Evolution of Trichinella species and genotypes.</title>
        <authorList>
            <person name="Korhonen P.K."/>
            <person name="Edoardo P."/>
            <person name="Giuseppe L.R."/>
            <person name="Gasser R.B."/>
        </authorList>
    </citation>
    <scope>NUCLEOTIDE SEQUENCE [LARGE SCALE GENOMIC DNA]</scope>
    <source>
        <strain evidence="1">ISS120</strain>
    </source>
</reference>